<sequence>MGNPIVTYVPKGIIFSWNGILLNFLIQETPTSFYLEYLASTHIAAKLIILSFLQIEENLSLVFDIDFSPCGKCIIAGSDCGEVIYYYASSGNIIKKFFSNHDSFVGNVTFKKKYLMLASGGRNVIWWAPDYYDKVFGDFD</sequence>
<accession>A0A0N5CIL6</accession>
<dbReference type="Proteomes" id="UP000046392">
    <property type="component" value="Unplaced"/>
</dbReference>
<dbReference type="SUPFAM" id="SSF50978">
    <property type="entry name" value="WD40 repeat-like"/>
    <property type="match status" value="1"/>
</dbReference>
<dbReference type="Gene3D" id="2.130.10.10">
    <property type="entry name" value="YVTN repeat-like/Quinoprotein amine dehydrogenase"/>
    <property type="match status" value="1"/>
</dbReference>
<keyword evidence="1" id="KW-1185">Reference proteome</keyword>
<name>A0A0N5CIL6_STREA</name>
<dbReference type="InterPro" id="IPR015943">
    <property type="entry name" value="WD40/YVTN_repeat-like_dom_sf"/>
</dbReference>
<proteinExistence type="predicted"/>
<reference evidence="2" key="1">
    <citation type="submission" date="2017-02" db="UniProtKB">
        <authorList>
            <consortium name="WormBaseParasite"/>
        </authorList>
    </citation>
    <scope>IDENTIFICATION</scope>
</reference>
<evidence type="ECO:0000313" key="1">
    <source>
        <dbReference type="Proteomes" id="UP000046392"/>
    </source>
</evidence>
<protein>
    <submittedName>
        <fullName evidence="2">WD_REPEATS_REGION domain-containing protein</fullName>
    </submittedName>
</protein>
<dbReference type="AlphaFoldDB" id="A0A0N5CIL6"/>
<organism evidence="1 2">
    <name type="scientific">Strongyloides papillosus</name>
    <name type="common">Intestinal threadworm</name>
    <dbReference type="NCBI Taxonomy" id="174720"/>
    <lineage>
        <taxon>Eukaryota</taxon>
        <taxon>Metazoa</taxon>
        <taxon>Ecdysozoa</taxon>
        <taxon>Nematoda</taxon>
        <taxon>Chromadorea</taxon>
        <taxon>Rhabditida</taxon>
        <taxon>Tylenchina</taxon>
        <taxon>Panagrolaimomorpha</taxon>
        <taxon>Strongyloidoidea</taxon>
        <taxon>Strongyloididae</taxon>
        <taxon>Strongyloides</taxon>
    </lineage>
</organism>
<dbReference type="InterPro" id="IPR036322">
    <property type="entry name" value="WD40_repeat_dom_sf"/>
</dbReference>
<evidence type="ECO:0000313" key="2">
    <source>
        <dbReference type="WBParaSite" id="SPAL_0001767100.1"/>
    </source>
</evidence>
<dbReference type="WBParaSite" id="SPAL_0001767100.1">
    <property type="protein sequence ID" value="SPAL_0001767100.1"/>
    <property type="gene ID" value="SPAL_0001767100"/>
</dbReference>